<evidence type="ECO:0000313" key="2">
    <source>
        <dbReference type="EMBL" id="GGI89150.1"/>
    </source>
</evidence>
<dbReference type="EMBL" id="BMMT01000009">
    <property type="protein sequence ID" value="GGI89150.1"/>
    <property type="molecule type" value="Genomic_DNA"/>
</dbReference>
<evidence type="ECO:0000313" key="3">
    <source>
        <dbReference type="Proteomes" id="UP000597989"/>
    </source>
</evidence>
<proteinExistence type="predicted"/>
<evidence type="ECO:0000256" key="1">
    <source>
        <dbReference type="SAM" id="MobiDB-lite"/>
    </source>
</evidence>
<protein>
    <submittedName>
        <fullName evidence="2">Uncharacterized protein</fullName>
    </submittedName>
</protein>
<sequence length="228" mass="24183">MAEGEVPAVGAGDVQFLRAGGVRRVTVGGRQPHQHGAALGDGDSAQFHVLGGKARCGAFHRPVVAQQFLDRTGQQVRFVAQQPQLVGVGEQGQHPVADEVDGGLMARDEQQLHHAEQFPLGQLVALVGGHHQRADQIGLVVGVNGVVHPRAGLRDQRGQVLLADPSGPLALGGAFLGQRRGEHHPGPLAEVVAVLEPDAEQLADHRDRQREGQRRDQVDLALPGHAIE</sequence>
<reference evidence="2 3" key="1">
    <citation type="journal article" date="2014" name="Int. J. Syst. Evol. Microbiol.">
        <title>Complete genome sequence of Corynebacterium casei LMG S-19264T (=DSM 44701T), isolated from a smear-ripened cheese.</title>
        <authorList>
            <consortium name="US DOE Joint Genome Institute (JGI-PGF)"/>
            <person name="Walter F."/>
            <person name="Albersmeier A."/>
            <person name="Kalinowski J."/>
            <person name="Ruckert C."/>
        </authorList>
    </citation>
    <scope>NUCLEOTIDE SEQUENCE [LARGE SCALE GENOMIC DNA]</scope>
    <source>
        <strain evidence="2 3">CGMCC 4.7206</strain>
    </source>
</reference>
<comment type="caution">
    <text evidence="2">The sequence shown here is derived from an EMBL/GenBank/DDBJ whole genome shotgun (WGS) entry which is preliminary data.</text>
</comment>
<accession>A0A917JWY5</accession>
<organism evidence="2 3">
    <name type="scientific">Saccharopolyspora thermophila</name>
    <dbReference type="NCBI Taxonomy" id="89367"/>
    <lineage>
        <taxon>Bacteria</taxon>
        <taxon>Bacillati</taxon>
        <taxon>Actinomycetota</taxon>
        <taxon>Actinomycetes</taxon>
        <taxon>Pseudonocardiales</taxon>
        <taxon>Pseudonocardiaceae</taxon>
        <taxon>Saccharopolyspora</taxon>
    </lineage>
</organism>
<feature type="compositionally biased region" description="Basic and acidic residues" evidence="1">
    <location>
        <begin position="204"/>
        <end position="218"/>
    </location>
</feature>
<dbReference type="AlphaFoldDB" id="A0A917JWY5"/>
<feature type="region of interest" description="Disordered" evidence="1">
    <location>
        <begin position="204"/>
        <end position="228"/>
    </location>
</feature>
<name>A0A917JWY5_9PSEU</name>
<dbReference type="Proteomes" id="UP000597989">
    <property type="component" value="Unassembled WGS sequence"/>
</dbReference>
<gene>
    <name evidence="2" type="ORF">GCM10011581_27830</name>
</gene>